<dbReference type="Gene3D" id="3.30.1310.10">
    <property type="entry name" value="Nucleoid-associated protein YbaB-like domain"/>
    <property type="match status" value="1"/>
</dbReference>
<proteinExistence type="predicted"/>
<dbReference type="SUPFAM" id="SSF82607">
    <property type="entry name" value="YbaB-like"/>
    <property type="match status" value="1"/>
</dbReference>
<keyword evidence="1" id="KW-0175">Coiled coil</keyword>
<sequence length="128" mass="14038">MSGWEAQNAQELARLQRTLREVESASANLEQATEEAVSKNRLVAATVNASGELVDLKFNSQSYRNMAPTELASAVKDVINRARGQMADRVERLYQPFAPEGVAVDDVMKGTLNIHDLFRGLGVEPPPL</sequence>
<gene>
    <name evidence="2" type="ORF">ABUK86_31555</name>
</gene>
<dbReference type="InterPro" id="IPR036894">
    <property type="entry name" value="YbaB-like_sf"/>
</dbReference>
<dbReference type="Pfam" id="PF02575">
    <property type="entry name" value="YbaB_DNA_bd"/>
    <property type="match status" value="1"/>
</dbReference>
<accession>A0ABV2A4P8</accession>
<feature type="coiled-coil region" evidence="1">
    <location>
        <begin position="5"/>
        <end position="42"/>
    </location>
</feature>
<reference evidence="2 3" key="1">
    <citation type="submission" date="2024-06" db="EMBL/GenBank/DDBJ databases">
        <authorList>
            <person name="Bataeva Y.V."/>
            <person name="Grigorian L.N."/>
            <person name="Solomentsev V.I."/>
        </authorList>
    </citation>
    <scope>NUCLEOTIDE SEQUENCE [LARGE SCALE GENOMIC DNA]</scope>
    <source>
        <strain evidence="3">SCPM-O-B-12605 (RCAM04882)</strain>
    </source>
</reference>
<name>A0ABV2A4P8_9ACTN</name>
<dbReference type="EMBL" id="JBEQNB010000027">
    <property type="protein sequence ID" value="MES0838340.1"/>
    <property type="molecule type" value="Genomic_DNA"/>
</dbReference>
<dbReference type="RefSeq" id="WP_352987150.1">
    <property type="nucleotide sequence ID" value="NZ_JBEQNA010000026.1"/>
</dbReference>
<dbReference type="Proteomes" id="UP001432401">
    <property type="component" value="Unassembled WGS sequence"/>
</dbReference>
<evidence type="ECO:0000313" key="2">
    <source>
        <dbReference type="EMBL" id="MES0838340.1"/>
    </source>
</evidence>
<keyword evidence="3" id="KW-1185">Reference proteome</keyword>
<protein>
    <submittedName>
        <fullName evidence="2">YbaB/EbfC family nucleoid-associated protein</fullName>
    </submittedName>
</protein>
<comment type="caution">
    <text evidence="2">The sequence shown here is derived from an EMBL/GenBank/DDBJ whole genome shotgun (WGS) entry which is preliminary data.</text>
</comment>
<dbReference type="InterPro" id="IPR004401">
    <property type="entry name" value="YbaB/EbfC"/>
</dbReference>
<organism evidence="2 3">
    <name type="scientific">Nocardiopsis tropica</name>
    <dbReference type="NCBI Taxonomy" id="109330"/>
    <lineage>
        <taxon>Bacteria</taxon>
        <taxon>Bacillati</taxon>
        <taxon>Actinomycetota</taxon>
        <taxon>Actinomycetes</taxon>
        <taxon>Streptosporangiales</taxon>
        <taxon>Nocardiopsidaceae</taxon>
        <taxon>Nocardiopsis</taxon>
    </lineage>
</organism>
<evidence type="ECO:0000313" key="3">
    <source>
        <dbReference type="Proteomes" id="UP001432401"/>
    </source>
</evidence>
<evidence type="ECO:0000256" key="1">
    <source>
        <dbReference type="SAM" id="Coils"/>
    </source>
</evidence>